<organism evidence="2 3">
    <name type="scientific">Tepidibacillus fermentans</name>
    <dbReference type="NCBI Taxonomy" id="1281767"/>
    <lineage>
        <taxon>Bacteria</taxon>
        <taxon>Bacillati</taxon>
        <taxon>Bacillota</taxon>
        <taxon>Bacilli</taxon>
        <taxon>Bacillales</taxon>
        <taxon>Bacillaceae</taxon>
        <taxon>Tepidibacillus</taxon>
    </lineage>
</organism>
<feature type="domain" description="DUF8042" evidence="1">
    <location>
        <begin position="5"/>
        <end position="117"/>
    </location>
</feature>
<sequence>MKKQLIELLDTIIKYLSKLINATDEIAEQFQLGNEGKAIQLLKAYIEGIAWLVEAIETIQSLDQKYLSNILIRTLTEKLIEMEASLTNQDYVLFSDLLQYEMKEILIDYQREIEQFYGEMNNGK</sequence>
<comment type="caution">
    <text evidence="2">The sequence shown here is derived from an EMBL/GenBank/DDBJ whole genome shotgun (WGS) entry which is preliminary data.</text>
</comment>
<evidence type="ECO:0000259" key="1">
    <source>
        <dbReference type="Pfam" id="PF26154"/>
    </source>
</evidence>
<proteinExistence type="predicted"/>
<dbReference type="Proteomes" id="UP000295788">
    <property type="component" value="Unassembled WGS sequence"/>
</dbReference>
<reference evidence="2 3" key="1">
    <citation type="submission" date="2019-03" db="EMBL/GenBank/DDBJ databases">
        <title>Genomic Encyclopedia of Type Strains, Phase IV (KMG-IV): sequencing the most valuable type-strain genomes for metagenomic binning, comparative biology and taxonomic classification.</title>
        <authorList>
            <person name="Goeker M."/>
        </authorList>
    </citation>
    <scope>NUCLEOTIDE SEQUENCE [LARGE SCALE GENOMIC DNA]</scope>
    <source>
        <strain evidence="2 3">DSM 23802</strain>
    </source>
</reference>
<dbReference type="RefSeq" id="WP_132767731.1">
    <property type="nucleotide sequence ID" value="NZ_SMAB01000005.1"/>
</dbReference>
<dbReference type="AlphaFoldDB" id="A0A4V6NZ02"/>
<gene>
    <name evidence="2" type="ORF">EDD72_10554</name>
</gene>
<dbReference type="Pfam" id="PF26154">
    <property type="entry name" value="DUF8042"/>
    <property type="match status" value="1"/>
</dbReference>
<name>A0A4V6NZ02_9BACI</name>
<dbReference type="EMBL" id="SMAB01000005">
    <property type="protein sequence ID" value="TCS83314.1"/>
    <property type="molecule type" value="Genomic_DNA"/>
</dbReference>
<dbReference type="InterPro" id="IPR058355">
    <property type="entry name" value="DUF8042"/>
</dbReference>
<protein>
    <recommendedName>
        <fullName evidence="1">DUF8042 domain-containing protein</fullName>
    </recommendedName>
</protein>
<evidence type="ECO:0000313" key="2">
    <source>
        <dbReference type="EMBL" id="TCS83314.1"/>
    </source>
</evidence>
<keyword evidence="3" id="KW-1185">Reference proteome</keyword>
<evidence type="ECO:0000313" key="3">
    <source>
        <dbReference type="Proteomes" id="UP000295788"/>
    </source>
</evidence>
<accession>A0A4V6NZ02</accession>
<dbReference type="OrthoDB" id="1683192at2"/>